<evidence type="ECO:0000256" key="2">
    <source>
        <dbReference type="ARBA" id="ARBA00004230"/>
    </source>
</evidence>
<evidence type="ECO:0000259" key="13">
    <source>
        <dbReference type="Pfam" id="PF15867"/>
    </source>
</evidence>
<evidence type="ECO:0000256" key="10">
    <source>
        <dbReference type="ARBA" id="ARBA00049986"/>
    </source>
</evidence>
<evidence type="ECO:0000256" key="1">
    <source>
        <dbReference type="ARBA" id="ARBA00004048"/>
    </source>
</evidence>
<evidence type="ECO:0008006" key="16">
    <source>
        <dbReference type="Google" id="ProtNLM"/>
    </source>
</evidence>
<sequence>MVKKTADQLTSIEHGAFDTAALQQELAQALEDDRLYKLTDSMKKRAIHTAANYDDFKNLVACADLKPISQKELRDFSRTERQTNISYKKKPTQKKSGNDRRFQPAAPALDVPPATAVDFCRNWKRYLKTTDAKFRYLQLTTPERLADMFKPDIDSDLMADIVEVLVASWTQKPADINPEDPAPPTFALAVMEALSQTTRLSLILDFFEDHQMEKVHKLFNLVETADDLSEQDLEMLPSLKEKFRLG</sequence>
<comment type="function">
    <text evidence="1">Dynein-attachment factor required for cilia motility.</text>
</comment>
<feature type="region of interest" description="Disordered" evidence="11">
    <location>
        <begin position="77"/>
        <end position="106"/>
    </location>
</feature>
<keyword evidence="8" id="KW-0969">Cilium</keyword>
<dbReference type="OrthoDB" id="447931at2759"/>
<dbReference type="Pfam" id="PF15867">
    <property type="entry name" value="Dynein_attach_N"/>
    <property type="match status" value="1"/>
</dbReference>
<keyword evidence="9" id="KW-0966">Cell projection</keyword>
<dbReference type="PANTHER" id="PTHR28572">
    <property type="entry name" value="COILED-COIL DOMAIN-CONTAINING PROTEIN 103"/>
    <property type="match status" value="1"/>
</dbReference>
<evidence type="ECO:0000256" key="5">
    <source>
        <dbReference type="ARBA" id="ARBA00022490"/>
    </source>
</evidence>
<keyword evidence="5" id="KW-0963">Cytoplasm</keyword>
<dbReference type="Proteomes" id="UP000028582">
    <property type="component" value="Unassembled WGS sequence"/>
</dbReference>
<comment type="similarity">
    <text evidence="10">Belongs to the DNAAF19/PR46b family.</text>
</comment>
<dbReference type="GO" id="GO:0007368">
    <property type="term" value="P:determination of left/right symmetry"/>
    <property type="evidence" value="ECO:0007669"/>
    <property type="project" value="TreeGrafter"/>
</dbReference>
<evidence type="ECO:0000256" key="8">
    <source>
        <dbReference type="ARBA" id="ARBA00023069"/>
    </source>
</evidence>
<evidence type="ECO:0000313" key="15">
    <source>
        <dbReference type="Proteomes" id="UP000028582"/>
    </source>
</evidence>
<feature type="domain" description="RNA-polymerase II-associated protein 3-like C-terminal" evidence="12">
    <location>
        <begin position="112"/>
        <end position="210"/>
    </location>
</feature>
<name>A0A080ZLA4_PHYNI</name>
<dbReference type="PANTHER" id="PTHR28572:SF1">
    <property type="entry name" value="COILED-COIL DOMAIN-CONTAINING PROTEIN 103"/>
    <property type="match status" value="1"/>
</dbReference>
<accession>A0A080ZLA4</accession>
<dbReference type="Pfam" id="PF13877">
    <property type="entry name" value="RPAP3_C"/>
    <property type="match status" value="1"/>
</dbReference>
<dbReference type="AlphaFoldDB" id="A0A080ZLA4"/>
<dbReference type="InterPro" id="IPR025986">
    <property type="entry name" value="RPAP3-like_C"/>
</dbReference>
<dbReference type="InterPro" id="IPR042422">
    <property type="entry name" value="CC103"/>
</dbReference>
<evidence type="ECO:0000256" key="4">
    <source>
        <dbReference type="ARBA" id="ARBA00011738"/>
    </source>
</evidence>
<keyword evidence="7" id="KW-0282">Flagellum</keyword>
<dbReference type="GO" id="GO:0005576">
    <property type="term" value="C:extracellular region"/>
    <property type="evidence" value="ECO:0007669"/>
    <property type="project" value="GOC"/>
</dbReference>
<comment type="subunit">
    <text evidence="4">Homodimer.</text>
</comment>
<keyword evidence="6" id="KW-0970">Cilium biogenesis/degradation</keyword>
<evidence type="ECO:0000256" key="3">
    <source>
        <dbReference type="ARBA" id="ARBA00004496"/>
    </source>
</evidence>
<comment type="caution">
    <text evidence="14">The sequence shown here is derived from an EMBL/GenBank/DDBJ whole genome shotgun (WGS) entry which is preliminary data.</text>
</comment>
<dbReference type="EMBL" id="ANJA01002894">
    <property type="protein sequence ID" value="ETO67415.1"/>
    <property type="molecule type" value="Genomic_DNA"/>
</dbReference>
<dbReference type="GO" id="GO:0036157">
    <property type="term" value="C:outer dynein arm"/>
    <property type="evidence" value="ECO:0007669"/>
    <property type="project" value="InterPro"/>
</dbReference>
<proteinExistence type="inferred from homology"/>
<evidence type="ECO:0000313" key="14">
    <source>
        <dbReference type="EMBL" id="ETO67415.1"/>
    </source>
</evidence>
<evidence type="ECO:0000256" key="6">
    <source>
        <dbReference type="ARBA" id="ARBA00022794"/>
    </source>
</evidence>
<gene>
    <name evidence="14" type="ORF">F444_15659</name>
</gene>
<evidence type="ECO:0000256" key="9">
    <source>
        <dbReference type="ARBA" id="ARBA00023273"/>
    </source>
</evidence>
<evidence type="ECO:0000256" key="7">
    <source>
        <dbReference type="ARBA" id="ARBA00022846"/>
    </source>
</evidence>
<dbReference type="GO" id="GO:0036159">
    <property type="term" value="P:inner dynein arm assembly"/>
    <property type="evidence" value="ECO:0007669"/>
    <property type="project" value="TreeGrafter"/>
</dbReference>
<evidence type="ECO:0000259" key="12">
    <source>
        <dbReference type="Pfam" id="PF13877"/>
    </source>
</evidence>
<comment type="subcellular location">
    <subcellularLocation>
        <location evidence="2">Cell projection</location>
        <location evidence="2">Cilium</location>
        <location evidence="2">Flagellum</location>
    </subcellularLocation>
    <subcellularLocation>
        <location evidence="3">Cytoplasm</location>
    </subcellularLocation>
</comment>
<feature type="domain" description="Dynein attachment factor N-terminal" evidence="13">
    <location>
        <begin position="18"/>
        <end position="84"/>
    </location>
</feature>
<evidence type="ECO:0000256" key="11">
    <source>
        <dbReference type="SAM" id="MobiDB-lite"/>
    </source>
</evidence>
<dbReference type="GO" id="GO:0003351">
    <property type="term" value="P:epithelial cilium movement involved in extracellular fluid movement"/>
    <property type="evidence" value="ECO:0007669"/>
    <property type="project" value="TreeGrafter"/>
</dbReference>
<organism evidence="14 15">
    <name type="scientific">Phytophthora nicotianae P1976</name>
    <dbReference type="NCBI Taxonomy" id="1317066"/>
    <lineage>
        <taxon>Eukaryota</taxon>
        <taxon>Sar</taxon>
        <taxon>Stramenopiles</taxon>
        <taxon>Oomycota</taxon>
        <taxon>Peronosporomycetes</taxon>
        <taxon>Peronosporales</taxon>
        <taxon>Peronosporaceae</taxon>
        <taxon>Phytophthora</taxon>
    </lineage>
</organism>
<reference evidence="14 15" key="1">
    <citation type="submission" date="2013-11" db="EMBL/GenBank/DDBJ databases">
        <title>The Genome Sequence of Phytophthora parasitica P1976.</title>
        <authorList>
            <consortium name="The Broad Institute Genomics Platform"/>
            <person name="Russ C."/>
            <person name="Tyler B."/>
            <person name="Panabieres F."/>
            <person name="Shan W."/>
            <person name="Tripathy S."/>
            <person name="Grunwald N."/>
            <person name="Machado M."/>
            <person name="Johnson C.S."/>
            <person name="Walker B."/>
            <person name="Young S."/>
            <person name="Zeng Q."/>
            <person name="Gargeya S."/>
            <person name="Fitzgerald M."/>
            <person name="Haas B."/>
            <person name="Abouelleil A."/>
            <person name="Allen A.W."/>
            <person name="Alvarado L."/>
            <person name="Arachchi H.M."/>
            <person name="Berlin A.M."/>
            <person name="Chapman S.B."/>
            <person name="Gainer-Dewar J."/>
            <person name="Goldberg J."/>
            <person name="Griggs A."/>
            <person name="Gujja S."/>
            <person name="Hansen M."/>
            <person name="Howarth C."/>
            <person name="Imamovic A."/>
            <person name="Ireland A."/>
            <person name="Larimer J."/>
            <person name="McCowan C."/>
            <person name="Murphy C."/>
            <person name="Pearson M."/>
            <person name="Poon T.W."/>
            <person name="Priest M."/>
            <person name="Roberts A."/>
            <person name="Saif S."/>
            <person name="Shea T."/>
            <person name="Sisk P."/>
            <person name="Sykes S."/>
            <person name="Wortman J."/>
            <person name="Nusbaum C."/>
            <person name="Birren B."/>
        </authorList>
    </citation>
    <scope>NUCLEOTIDE SEQUENCE [LARGE SCALE GENOMIC DNA]</scope>
    <source>
        <strain evidence="14 15">P1976</strain>
    </source>
</reference>
<dbReference type="GO" id="GO:0031514">
    <property type="term" value="C:motile cilium"/>
    <property type="evidence" value="ECO:0007669"/>
    <property type="project" value="UniProtKB-SubCell"/>
</dbReference>
<protein>
    <recommendedName>
        <fullName evidence="16">Dynein attachment factor N-terminal domain-containing protein</fullName>
    </recommendedName>
</protein>
<dbReference type="InterPro" id="IPR031733">
    <property type="entry name" value="Dynein_attach_N"/>
</dbReference>